<name>A0A1S8CJ47_9GAMM</name>
<keyword evidence="2" id="KW-1185">Reference proteome</keyword>
<reference evidence="1 2" key="1">
    <citation type="submission" date="2016-11" db="EMBL/GenBank/DDBJ databases">
        <title>Rahnella oryzae sp. nov., isolated from rice root.</title>
        <authorList>
            <person name="Zhang X.-X."/>
            <person name="Zhang J."/>
        </authorList>
    </citation>
    <scope>NUCLEOTIDE SEQUENCE [LARGE SCALE GENOMIC DNA]</scope>
    <source>
        <strain evidence="1 2">J11-6</strain>
    </source>
</reference>
<evidence type="ECO:0000313" key="1">
    <source>
        <dbReference type="EMBL" id="OMQ22818.1"/>
    </source>
</evidence>
<accession>A0A1S8CJ47</accession>
<dbReference type="RefSeq" id="WP_076942103.1">
    <property type="nucleotide sequence ID" value="NZ_MOXD01000005.1"/>
</dbReference>
<sequence>MKKVKPRRPHGRWIYYILYEDILWPCPVKWEWESSYEAWLPFYYSPTLEFIAGDPAKAVKVTKNKALDLPPKRFSYAS</sequence>
<evidence type="ECO:0000313" key="2">
    <source>
        <dbReference type="Proteomes" id="UP000216021"/>
    </source>
</evidence>
<dbReference type="EMBL" id="MOXD01000005">
    <property type="protein sequence ID" value="OMQ22818.1"/>
    <property type="molecule type" value="Genomic_DNA"/>
</dbReference>
<comment type="caution">
    <text evidence="1">The sequence shown here is derived from an EMBL/GenBank/DDBJ whole genome shotgun (WGS) entry which is preliminary data.</text>
</comment>
<gene>
    <name evidence="1" type="ORF">BMI79_10245</name>
</gene>
<organism evidence="1 2">
    <name type="scientific">Serratia oryzae</name>
    <dbReference type="NCBI Taxonomy" id="2034155"/>
    <lineage>
        <taxon>Bacteria</taxon>
        <taxon>Pseudomonadati</taxon>
        <taxon>Pseudomonadota</taxon>
        <taxon>Gammaproteobacteria</taxon>
        <taxon>Enterobacterales</taxon>
        <taxon>Yersiniaceae</taxon>
        <taxon>Serratia</taxon>
    </lineage>
</organism>
<dbReference type="Proteomes" id="UP000216021">
    <property type="component" value="Unassembled WGS sequence"/>
</dbReference>
<proteinExistence type="predicted"/>
<dbReference type="OrthoDB" id="6540374at2"/>
<dbReference type="AlphaFoldDB" id="A0A1S8CJ47"/>
<protein>
    <submittedName>
        <fullName evidence="1">Uncharacterized protein</fullName>
    </submittedName>
</protein>